<keyword evidence="2" id="KW-0408">Iron</keyword>
<dbReference type="AlphaFoldDB" id="A0A5J6MIC7"/>
<dbReference type="Gene3D" id="2.60.120.620">
    <property type="entry name" value="q2cbj1_9rhob like domain"/>
    <property type="match status" value="1"/>
</dbReference>
<proteinExistence type="predicted"/>
<dbReference type="GO" id="GO:0005506">
    <property type="term" value="F:iron ion binding"/>
    <property type="evidence" value="ECO:0007669"/>
    <property type="project" value="UniProtKB-ARBA"/>
</dbReference>
<evidence type="ECO:0000256" key="1">
    <source>
        <dbReference type="ARBA" id="ARBA00022723"/>
    </source>
</evidence>
<gene>
    <name evidence="3" type="ORF">FRZ44_13100</name>
</gene>
<keyword evidence="4" id="KW-1185">Reference proteome</keyword>
<dbReference type="EMBL" id="CP042906">
    <property type="protein sequence ID" value="QEX16020.1"/>
    <property type="molecule type" value="Genomic_DNA"/>
</dbReference>
<dbReference type="SUPFAM" id="SSF51197">
    <property type="entry name" value="Clavaminate synthase-like"/>
    <property type="match status" value="1"/>
</dbReference>
<keyword evidence="1" id="KW-0479">Metal-binding</keyword>
<sequence>MDCAYWGQSKTGEDGMKNELERIDSSTSAKDMAVVLRRDGAAIVTNALSAQQLVSINHELDVAIAETAPGLRNPTNDFFVEFYGKRTIRIDGLPAKSRTFWTILESSFMTRIADELLLPNCDDYLLNTGQLIQIGPGENAQLLHRDEDAWPHLKPPKPQLQVEAMFALTDFTVENGATQVVPGSHLWDPERVAQPHEIKRAEMLAGSALLYLGTTMHGGGANTTTDQWRRGMFFGFVVGWLRTEENTFLTVPIETVRAMPKRVQEVLGYKAHGGIGVVDVGSPMALLT</sequence>
<dbReference type="OrthoDB" id="9796766at2"/>
<dbReference type="InterPro" id="IPR008775">
    <property type="entry name" value="Phytyl_CoA_dOase-like"/>
</dbReference>
<reference evidence="3 4" key="1">
    <citation type="submission" date="2019-08" db="EMBL/GenBank/DDBJ databases">
        <title>Hyperibacter terrae gen. nov., sp. nov. and Hyperibacter viscosus sp. nov., two new members in the family Rhodospirillaceae isolated from the rhizosphere of Hypericum perforatum.</title>
        <authorList>
            <person name="Noviana Z."/>
        </authorList>
    </citation>
    <scope>NUCLEOTIDE SEQUENCE [LARGE SCALE GENOMIC DNA]</scope>
    <source>
        <strain evidence="3 4">R5913</strain>
    </source>
</reference>
<name>A0A5J6MIC7_9PROT</name>
<evidence type="ECO:0008006" key="5">
    <source>
        <dbReference type="Google" id="ProtNLM"/>
    </source>
</evidence>
<dbReference type="PANTHER" id="PTHR20883">
    <property type="entry name" value="PHYTANOYL-COA DIOXYGENASE DOMAIN CONTAINING 1"/>
    <property type="match status" value="1"/>
</dbReference>
<evidence type="ECO:0000313" key="4">
    <source>
        <dbReference type="Proteomes" id="UP000326202"/>
    </source>
</evidence>
<dbReference type="PANTHER" id="PTHR20883:SF15">
    <property type="entry name" value="PHYTANOYL-COA DIOXYGENASE DOMAIN-CONTAINING PROTEIN 1"/>
    <property type="match status" value="1"/>
</dbReference>
<dbReference type="GO" id="GO:0016706">
    <property type="term" value="F:2-oxoglutarate-dependent dioxygenase activity"/>
    <property type="evidence" value="ECO:0007669"/>
    <property type="project" value="UniProtKB-ARBA"/>
</dbReference>
<dbReference type="KEGG" id="htq:FRZ44_13100"/>
<dbReference type="Proteomes" id="UP000326202">
    <property type="component" value="Chromosome"/>
</dbReference>
<accession>A0A5J6MIC7</accession>
<evidence type="ECO:0000313" key="3">
    <source>
        <dbReference type="EMBL" id="QEX16020.1"/>
    </source>
</evidence>
<evidence type="ECO:0000256" key="2">
    <source>
        <dbReference type="ARBA" id="ARBA00023004"/>
    </source>
</evidence>
<protein>
    <recommendedName>
        <fullName evidence="5">Mitomycin antibiotic biosynthesis protein</fullName>
    </recommendedName>
</protein>
<dbReference type="Pfam" id="PF05721">
    <property type="entry name" value="PhyH"/>
    <property type="match status" value="1"/>
</dbReference>
<organism evidence="3 4">
    <name type="scientific">Hypericibacter terrae</name>
    <dbReference type="NCBI Taxonomy" id="2602015"/>
    <lineage>
        <taxon>Bacteria</taxon>
        <taxon>Pseudomonadati</taxon>
        <taxon>Pseudomonadota</taxon>
        <taxon>Alphaproteobacteria</taxon>
        <taxon>Rhodospirillales</taxon>
        <taxon>Dongiaceae</taxon>
        <taxon>Hypericibacter</taxon>
    </lineage>
</organism>